<protein>
    <submittedName>
        <fullName evidence="1">Uncharacterized protein</fullName>
    </submittedName>
</protein>
<evidence type="ECO:0000313" key="1">
    <source>
        <dbReference type="EMBL" id="KKK94643.1"/>
    </source>
</evidence>
<organism evidence="1">
    <name type="scientific">marine sediment metagenome</name>
    <dbReference type="NCBI Taxonomy" id="412755"/>
    <lineage>
        <taxon>unclassified sequences</taxon>
        <taxon>metagenomes</taxon>
        <taxon>ecological metagenomes</taxon>
    </lineage>
</organism>
<accession>A0A0F8ZLD8</accession>
<proteinExistence type="predicted"/>
<name>A0A0F8ZLD8_9ZZZZ</name>
<dbReference type="EMBL" id="LAZR01047256">
    <property type="protein sequence ID" value="KKK94643.1"/>
    <property type="molecule type" value="Genomic_DNA"/>
</dbReference>
<comment type="caution">
    <text evidence="1">The sequence shown here is derived from an EMBL/GenBank/DDBJ whole genome shotgun (WGS) entry which is preliminary data.</text>
</comment>
<sequence length="74" mass="8591">MVWARHNPQPGLTEEIDYLGAKLSIEIDCAVRFPAYNKNLFECKCGVIFPLYVVKSKNWKAIKQKHQTERVLVN</sequence>
<reference evidence="1" key="1">
    <citation type="journal article" date="2015" name="Nature">
        <title>Complex archaea that bridge the gap between prokaryotes and eukaryotes.</title>
        <authorList>
            <person name="Spang A."/>
            <person name="Saw J.H."/>
            <person name="Jorgensen S.L."/>
            <person name="Zaremba-Niedzwiedzka K."/>
            <person name="Martijn J."/>
            <person name="Lind A.E."/>
            <person name="van Eijk R."/>
            <person name="Schleper C."/>
            <person name="Guy L."/>
            <person name="Ettema T.J."/>
        </authorList>
    </citation>
    <scope>NUCLEOTIDE SEQUENCE</scope>
</reference>
<gene>
    <name evidence="1" type="ORF">LCGC14_2680810</name>
</gene>
<dbReference type="AlphaFoldDB" id="A0A0F8ZLD8"/>